<reference evidence="2 3" key="1">
    <citation type="submission" date="2019-04" db="EMBL/GenBank/DDBJ databases">
        <title>Lysinibacillus genome sequencing.</title>
        <authorList>
            <person name="Dunlap C."/>
        </authorList>
    </citation>
    <scope>NUCLEOTIDE SEQUENCE [LARGE SCALE GENOMIC DNA]</scope>
    <source>
        <strain evidence="2 3">NBRC 109424</strain>
    </source>
</reference>
<comment type="caution">
    <text evidence="2">The sequence shown here is derived from an EMBL/GenBank/DDBJ whole genome shotgun (WGS) entry which is preliminary data.</text>
</comment>
<dbReference type="Pfam" id="PF06114">
    <property type="entry name" value="Peptidase_M78"/>
    <property type="match status" value="1"/>
</dbReference>
<dbReference type="EMBL" id="SZPV01000060">
    <property type="protein sequence ID" value="TKI51341.1"/>
    <property type="molecule type" value="Genomic_DNA"/>
</dbReference>
<dbReference type="Proteomes" id="UP000308539">
    <property type="component" value="Unassembled WGS sequence"/>
</dbReference>
<name>A0ABY2T7M1_9BACI</name>
<dbReference type="RefSeq" id="WP_025219746.1">
    <property type="nucleotide sequence ID" value="NZ_CP006837.1"/>
</dbReference>
<proteinExistence type="predicted"/>
<accession>A0ABY2T7M1</accession>
<dbReference type="InterPro" id="IPR010359">
    <property type="entry name" value="IrrE_HExxH"/>
</dbReference>
<gene>
    <name evidence="2" type="ORF">FC752_22130</name>
</gene>
<evidence type="ECO:0000313" key="2">
    <source>
        <dbReference type="EMBL" id="TKI51341.1"/>
    </source>
</evidence>
<organism evidence="2 3">
    <name type="scientific">Lysinibacillus varians</name>
    <dbReference type="NCBI Taxonomy" id="1145276"/>
    <lineage>
        <taxon>Bacteria</taxon>
        <taxon>Bacillati</taxon>
        <taxon>Bacillota</taxon>
        <taxon>Bacilli</taxon>
        <taxon>Bacillales</taxon>
        <taxon>Bacillaceae</taxon>
        <taxon>Lysinibacillus</taxon>
    </lineage>
</organism>
<evidence type="ECO:0000259" key="1">
    <source>
        <dbReference type="Pfam" id="PF06114"/>
    </source>
</evidence>
<evidence type="ECO:0000313" key="3">
    <source>
        <dbReference type="Proteomes" id="UP000308539"/>
    </source>
</evidence>
<protein>
    <submittedName>
        <fullName evidence="2">ImmA/IrrE family metallo-endopeptidase</fullName>
    </submittedName>
</protein>
<dbReference type="Gene3D" id="1.10.10.2910">
    <property type="match status" value="1"/>
</dbReference>
<keyword evidence="3" id="KW-1185">Reference proteome</keyword>
<sequence>MKYSTHTEDFIKELYVRIGTLTPKSLKFQTISKRLGIHVFYWPDTSQSLFSKNISFIILNEKLTKQQQWQDFCHELGHVLLHTGNQQRMYPLFRKYQEYKANNFMYHACVPSFMLDELEPSELTVENVQRLFNVEYDFAFKRLEQYRSKKLLMLNWNRQNDNSIL</sequence>
<feature type="domain" description="IrrE N-terminal-like" evidence="1">
    <location>
        <begin position="33"/>
        <end position="143"/>
    </location>
</feature>